<dbReference type="EMBL" id="JXSX01000001">
    <property type="protein sequence ID" value="KIR67004.1"/>
    <property type="molecule type" value="Genomic_DNA"/>
</dbReference>
<dbReference type="PATRIC" id="fig|47853.6.peg.3232"/>
<evidence type="ECO:0000259" key="2">
    <source>
        <dbReference type="Pfam" id="PF13581"/>
    </source>
</evidence>
<proteinExistence type="predicted"/>
<dbReference type="PANTHER" id="PTHR35526">
    <property type="entry name" value="ANTI-SIGMA-F FACTOR RSBW-RELATED"/>
    <property type="match status" value="1"/>
</dbReference>
<dbReference type="AlphaFoldDB" id="A0A0D0X7T7"/>
<evidence type="ECO:0000256" key="1">
    <source>
        <dbReference type="ARBA" id="ARBA00022527"/>
    </source>
</evidence>
<organism evidence="3 4">
    <name type="scientific">Micromonospora haikouensis</name>
    <dbReference type="NCBI Taxonomy" id="686309"/>
    <lineage>
        <taxon>Bacteria</taxon>
        <taxon>Bacillati</taxon>
        <taxon>Actinomycetota</taxon>
        <taxon>Actinomycetes</taxon>
        <taxon>Micromonosporales</taxon>
        <taxon>Micromonosporaceae</taxon>
        <taxon>Micromonospora</taxon>
    </lineage>
</organism>
<protein>
    <submittedName>
        <fullName evidence="3">ATP-binding protein</fullName>
    </submittedName>
</protein>
<dbReference type="GeneID" id="301305464"/>
<gene>
    <name evidence="3" type="ORF">TK50_15300</name>
</gene>
<accession>A0A0D0X7T7</accession>
<dbReference type="InterPro" id="IPR003594">
    <property type="entry name" value="HATPase_dom"/>
</dbReference>
<keyword evidence="1" id="KW-0808">Transferase</keyword>
<keyword evidence="4" id="KW-1185">Reference proteome</keyword>
<dbReference type="PANTHER" id="PTHR35526:SF3">
    <property type="entry name" value="ANTI-SIGMA-F FACTOR RSBW"/>
    <property type="match status" value="1"/>
</dbReference>
<keyword evidence="3" id="KW-0547">Nucleotide-binding</keyword>
<dbReference type="InterPro" id="IPR036890">
    <property type="entry name" value="HATPase_C_sf"/>
</dbReference>
<dbReference type="SUPFAM" id="SSF55874">
    <property type="entry name" value="ATPase domain of HSP90 chaperone/DNA topoisomerase II/histidine kinase"/>
    <property type="match status" value="1"/>
</dbReference>
<dbReference type="CDD" id="cd16936">
    <property type="entry name" value="HATPase_RsbW-like"/>
    <property type="match status" value="1"/>
</dbReference>
<comment type="caution">
    <text evidence="3">The sequence shown here is derived from an EMBL/GenBank/DDBJ whole genome shotgun (WGS) entry which is preliminary data.</text>
</comment>
<dbReference type="OrthoDB" id="4350801at2"/>
<dbReference type="Proteomes" id="UP000032254">
    <property type="component" value="Unassembled WGS sequence"/>
</dbReference>
<dbReference type="RefSeq" id="WP_043964636.1">
    <property type="nucleotide sequence ID" value="NZ_JBEZEN010000007.1"/>
</dbReference>
<feature type="domain" description="Histidine kinase/HSP90-like ATPase" evidence="2">
    <location>
        <begin position="32"/>
        <end position="140"/>
    </location>
</feature>
<evidence type="ECO:0000313" key="4">
    <source>
        <dbReference type="Proteomes" id="UP000032254"/>
    </source>
</evidence>
<dbReference type="GO" id="GO:0004674">
    <property type="term" value="F:protein serine/threonine kinase activity"/>
    <property type="evidence" value="ECO:0007669"/>
    <property type="project" value="UniProtKB-KW"/>
</dbReference>
<keyword evidence="1" id="KW-0418">Kinase</keyword>
<dbReference type="InterPro" id="IPR050267">
    <property type="entry name" value="Anti-sigma-factor_SerPK"/>
</dbReference>
<keyword evidence="3" id="KW-0067">ATP-binding</keyword>
<name>A0A0D0X7T7_9ACTN</name>
<dbReference type="GO" id="GO:0005524">
    <property type="term" value="F:ATP binding"/>
    <property type="evidence" value="ECO:0007669"/>
    <property type="project" value="UniProtKB-KW"/>
</dbReference>
<reference evidence="3 4" key="1">
    <citation type="submission" date="2015-01" db="EMBL/GenBank/DDBJ databases">
        <title>Sequencing and annotation of Micromonospora carbonacea strain JXNU-1 genome.</title>
        <authorList>
            <person name="Long Z."/>
            <person name="Huang Y."/>
            <person name="Jiang Y."/>
        </authorList>
    </citation>
    <scope>NUCLEOTIDE SEQUENCE [LARGE SCALE GENOMIC DNA]</scope>
    <source>
        <strain evidence="3 4">JXNU-1</strain>
    </source>
</reference>
<sequence length="152" mass="15296">MSSGGGDGGGAGAGASRGDAGVTLLAETIRADGVTALRHAVTAAAGAAGLADVALEDFVLAVHELVTNVVRHGGGSGRLRLRRDGDLLTCEISDDGPGLGDVHVALPAPHEVGHRGLWLAQQLTDGLEIRADGRGTTAWVSARLPTPAADRR</sequence>
<dbReference type="Pfam" id="PF13581">
    <property type="entry name" value="HATPase_c_2"/>
    <property type="match status" value="1"/>
</dbReference>
<keyword evidence="1" id="KW-0723">Serine/threonine-protein kinase</keyword>
<dbReference type="Gene3D" id="3.30.565.10">
    <property type="entry name" value="Histidine kinase-like ATPase, C-terminal domain"/>
    <property type="match status" value="1"/>
</dbReference>
<evidence type="ECO:0000313" key="3">
    <source>
        <dbReference type="EMBL" id="KIR67004.1"/>
    </source>
</evidence>